<dbReference type="InterPro" id="IPR011045">
    <property type="entry name" value="N2O_reductase_N"/>
</dbReference>
<gene>
    <name evidence="4" type="ORF">Bfra_011561</name>
</gene>
<name>A0A8H6AXY1_9HELO</name>
<dbReference type="Pfam" id="PF20684">
    <property type="entry name" value="Fung_rhodopsin"/>
    <property type="match status" value="1"/>
</dbReference>
<evidence type="ECO:0000256" key="2">
    <source>
        <dbReference type="SAM" id="Phobius"/>
    </source>
</evidence>
<dbReference type="PANTHER" id="PTHR30344:SF1">
    <property type="entry name" value="6-PHOSPHOGLUCONOLACTONASE"/>
    <property type="match status" value="1"/>
</dbReference>
<feature type="transmembrane region" description="Helical" evidence="2">
    <location>
        <begin position="172"/>
        <end position="193"/>
    </location>
</feature>
<dbReference type="Pfam" id="PF10282">
    <property type="entry name" value="Lactonase"/>
    <property type="match status" value="1"/>
</dbReference>
<dbReference type="InterPro" id="IPR050282">
    <property type="entry name" value="Cycloisomerase_2"/>
</dbReference>
<dbReference type="SUPFAM" id="SSF50974">
    <property type="entry name" value="Nitrous oxide reductase, N-terminal domain"/>
    <property type="match status" value="1"/>
</dbReference>
<comment type="similarity">
    <text evidence="1">Belongs to the cycloisomerase 2 family.</text>
</comment>
<proteinExistence type="inferred from homology"/>
<feature type="transmembrane region" description="Helical" evidence="2">
    <location>
        <begin position="120"/>
        <end position="142"/>
    </location>
</feature>
<sequence>MRMDSYGPSILAITIIFLILGVFVVSLRYYTRVVIRNTIGHDDFLILLSLGLYIVMASLLFVGVQRGIGQHKKGMKTDDIVESSKYVWLTVLIYISAVTAIKASYATCLLRLTEASPCAYALWAGLSINVILCFIASFYLIFNCQPISYAWKQGDSSVDGYCNYDSADALGYAWAGLSIALYLLFTLVPVALVWNMQMHIKTKTFVVTVLGLGLFAGVACAVRIGVFAVDLDYADPLYSISPMLIWSVVEAGLGIVASCIATLRPLLRHYNIQGLEEIELEGDVGHGEGGRGHGQRAYKMSTVSQILNKFTGHGAHTVTVIHQGSEATIPANGQIKERRTYNISTLQRSSVDMQHERQMQGVAGKVPEPDDVNTGGWFPDETQAFNMFISKSLIFTLASSQALASRLFVASYAGTVTTLSLDEDANGAYSFEVIATSTACAANSSWITLDSSRDILFCADRGLTASNGTLNSLKIQDDGSLVALDRVETPVGAAATVLYANNTALALAYYSSSSVGTLDVTSATNILPLQTFTYNLTTPGADPQYETAPHPHEAITDPTESFVLVPDLGADLVRIYRIDQDTKLLEPLEPLKTPVGSGPRHANWLVSETGITYFYLVSQLTNRLTAYEVTYESDNTLSFEVKFERSLLETTTPGEELQFYSAASGIQITPDHNYLLISQRNDTHFSIPDPSSPSATNIIPSDSLLTYSLNHSNGNFSLVSIDAAGGSFPRQFSINKAGDLVAVGLQNDGRVALLKRNVDGGDLEIVAGIDIEGQVVCIVWDE</sequence>
<dbReference type="EMBL" id="JABFCT010000005">
    <property type="protein sequence ID" value="KAF5875799.1"/>
    <property type="molecule type" value="Genomic_DNA"/>
</dbReference>
<dbReference type="OrthoDB" id="3934549at2759"/>
<dbReference type="Proteomes" id="UP000531561">
    <property type="component" value="Unassembled WGS sequence"/>
</dbReference>
<feature type="transmembrane region" description="Helical" evidence="2">
    <location>
        <begin position="86"/>
        <end position="108"/>
    </location>
</feature>
<evidence type="ECO:0000313" key="4">
    <source>
        <dbReference type="EMBL" id="KAF5875799.1"/>
    </source>
</evidence>
<feature type="domain" description="Rhodopsin" evidence="3">
    <location>
        <begin position="27"/>
        <end position="268"/>
    </location>
</feature>
<feature type="transmembrane region" description="Helical" evidence="2">
    <location>
        <begin position="205"/>
        <end position="224"/>
    </location>
</feature>
<dbReference type="RefSeq" id="XP_037194745.1">
    <property type="nucleotide sequence ID" value="XM_037341888.1"/>
</dbReference>
<keyword evidence="2" id="KW-0812">Transmembrane</keyword>
<dbReference type="InterPro" id="IPR015943">
    <property type="entry name" value="WD40/YVTN_repeat-like_dom_sf"/>
</dbReference>
<reference evidence="4 5" key="1">
    <citation type="journal article" date="2020" name="Phytopathology">
        <title>A high-quality genome resource of Botrytis fragariae, a new and rapidly spreading fungal pathogen causing strawberry gray mold in the U.S.A.</title>
        <authorList>
            <person name="Wu Y."/>
            <person name="Saski C.A."/>
            <person name="Schnabel G."/>
            <person name="Xiao S."/>
            <person name="Hu M."/>
        </authorList>
    </citation>
    <scope>NUCLEOTIDE SEQUENCE [LARGE SCALE GENOMIC DNA]</scope>
    <source>
        <strain evidence="4 5">BVB16</strain>
    </source>
</reference>
<feature type="transmembrane region" description="Helical" evidence="2">
    <location>
        <begin position="43"/>
        <end position="66"/>
    </location>
</feature>
<keyword evidence="2" id="KW-0472">Membrane</keyword>
<evidence type="ECO:0000256" key="1">
    <source>
        <dbReference type="ARBA" id="ARBA00005564"/>
    </source>
</evidence>
<dbReference type="Gene3D" id="2.130.10.10">
    <property type="entry name" value="YVTN repeat-like/Quinoprotein amine dehydrogenase"/>
    <property type="match status" value="1"/>
</dbReference>
<dbReference type="AlphaFoldDB" id="A0A8H6AXY1"/>
<dbReference type="PANTHER" id="PTHR30344">
    <property type="entry name" value="6-PHOSPHOGLUCONOLACTONASE-RELATED"/>
    <property type="match status" value="1"/>
</dbReference>
<keyword evidence="2" id="KW-1133">Transmembrane helix</keyword>
<organism evidence="4 5">
    <name type="scientific">Botrytis fragariae</name>
    <dbReference type="NCBI Taxonomy" id="1964551"/>
    <lineage>
        <taxon>Eukaryota</taxon>
        <taxon>Fungi</taxon>
        <taxon>Dikarya</taxon>
        <taxon>Ascomycota</taxon>
        <taxon>Pezizomycotina</taxon>
        <taxon>Leotiomycetes</taxon>
        <taxon>Helotiales</taxon>
        <taxon>Sclerotiniaceae</taxon>
        <taxon>Botrytis</taxon>
    </lineage>
</organism>
<feature type="transmembrane region" description="Helical" evidence="2">
    <location>
        <begin position="6"/>
        <end position="31"/>
    </location>
</feature>
<keyword evidence="5" id="KW-1185">Reference proteome</keyword>
<protein>
    <submittedName>
        <fullName evidence="4">Putative extracellular aldonolactonase protein</fullName>
    </submittedName>
</protein>
<evidence type="ECO:0000313" key="5">
    <source>
        <dbReference type="Proteomes" id="UP000531561"/>
    </source>
</evidence>
<dbReference type="GeneID" id="59265580"/>
<evidence type="ECO:0000259" key="3">
    <source>
        <dbReference type="Pfam" id="PF20684"/>
    </source>
</evidence>
<comment type="caution">
    <text evidence="4">The sequence shown here is derived from an EMBL/GenBank/DDBJ whole genome shotgun (WGS) entry which is preliminary data.</text>
</comment>
<dbReference type="GO" id="GO:0017057">
    <property type="term" value="F:6-phosphogluconolactonase activity"/>
    <property type="evidence" value="ECO:0007669"/>
    <property type="project" value="TreeGrafter"/>
</dbReference>
<dbReference type="InterPro" id="IPR019405">
    <property type="entry name" value="Lactonase_7-beta_prop"/>
</dbReference>
<dbReference type="InterPro" id="IPR049326">
    <property type="entry name" value="Rhodopsin_dom_fungi"/>
</dbReference>
<accession>A0A8H6AXY1</accession>